<dbReference type="GO" id="GO:0003735">
    <property type="term" value="F:structural constituent of ribosome"/>
    <property type="evidence" value="ECO:0007669"/>
    <property type="project" value="TreeGrafter"/>
</dbReference>
<proteinExistence type="inferred from homology"/>
<evidence type="ECO:0000256" key="5">
    <source>
        <dbReference type="ARBA" id="ARBA00023128"/>
    </source>
</evidence>
<dbReference type="AlphaFoldDB" id="A0A3M7L776"/>
<dbReference type="InterPro" id="IPR019368">
    <property type="entry name" value="Ribosomal_mS29"/>
</dbReference>
<keyword evidence="3" id="KW-0809">Transit peptide</keyword>
<dbReference type="PANTHER" id="PTHR12810">
    <property type="entry name" value="MITOCHONDRIAL 28S RIBOSOMAL PROTEIN S29"/>
    <property type="match status" value="1"/>
</dbReference>
<comment type="caution">
    <text evidence="8">The sequence shown here is derived from an EMBL/GenBank/DDBJ whole genome shotgun (WGS) entry which is preliminary data.</text>
</comment>
<evidence type="ECO:0000256" key="7">
    <source>
        <dbReference type="ARBA" id="ARBA00035140"/>
    </source>
</evidence>
<evidence type="ECO:0000256" key="6">
    <source>
        <dbReference type="ARBA" id="ARBA00023274"/>
    </source>
</evidence>
<evidence type="ECO:0000256" key="2">
    <source>
        <dbReference type="ARBA" id="ARBA00009863"/>
    </source>
</evidence>
<sequence>AVPEAQADFYEEAYLKKEGLTQPNYGCTGVQRELASSGHSMLQHRPVIKTLLEHAQSLRKRRISLQGWTGSGKSVALYSLVAWARANDWVALYVPSAFSMVQGGTFNRGEDGLFDMPQAARYILQSMLQAHAGDLQALRTADGAQSLAELAGAGVRNTTAADVVAAAIRLKDELAGQTQRRVLLAVDDYNALYHRTTYGEAVHPLHRRQLQPDELRLVQGFRLMEQPAPANGLTVTAPTCGGRLPAALAVPLPRNSRVSVPRYNLQEVATAAAFYYDTGVITDVPTVPIVQRAFALSNGNAKELRHLAAVLLAENDPLGHSLGHKAADAAKRRMLRGEA</sequence>
<dbReference type="Proteomes" id="UP000279271">
    <property type="component" value="Unassembled WGS sequence"/>
</dbReference>
<name>A0A3M7L776_AUXPR</name>
<keyword evidence="6" id="KW-0687">Ribonucleoprotein</keyword>
<reference evidence="9" key="1">
    <citation type="journal article" date="2018" name="Algal Res.">
        <title>Characterization of plant carbon substrate utilization by Auxenochlorella protothecoides.</title>
        <authorList>
            <person name="Vogler B.W."/>
            <person name="Starkenburg S.R."/>
            <person name="Sudasinghe N."/>
            <person name="Schambach J.Y."/>
            <person name="Rollin J.A."/>
            <person name="Pattathil S."/>
            <person name="Barry A.N."/>
        </authorList>
    </citation>
    <scope>NUCLEOTIDE SEQUENCE [LARGE SCALE GENOMIC DNA]</scope>
    <source>
        <strain evidence="9">UTEX 25</strain>
    </source>
</reference>
<protein>
    <recommendedName>
        <fullName evidence="7">Small ribosomal subunit protein mS29</fullName>
    </recommendedName>
</protein>
<dbReference type="GO" id="GO:0005763">
    <property type="term" value="C:mitochondrial small ribosomal subunit"/>
    <property type="evidence" value="ECO:0007669"/>
    <property type="project" value="TreeGrafter"/>
</dbReference>
<comment type="subcellular location">
    <subcellularLocation>
        <location evidence="1">Mitochondrion</location>
    </subcellularLocation>
</comment>
<accession>A0A3M7L776</accession>
<dbReference type="EMBL" id="QOKY01000128">
    <property type="protein sequence ID" value="RMZ57412.1"/>
    <property type="molecule type" value="Genomic_DNA"/>
</dbReference>
<dbReference type="Pfam" id="PF10236">
    <property type="entry name" value="DAP3"/>
    <property type="match status" value="1"/>
</dbReference>
<evidence type="ECO:0000256" key="3">
    <source>
        <dbReference type="ARBA" id="ARBA00022946"/>
    </source>
</evidence>
<evidence type="ECO:0000256" key="1">
    <source>
        <dbReference type="ARBA" id="ARBA00004173"/>
    </source>
</evidence>
<evidence type="ECO:0000313" key="8">
    <source>
        <dbReference type="EMBL" id="RMZ57412.1"/>
    </source>
</evidence>
<gene>
    <name evidence="8" type="ORF">APUTEX25_004246</name>
</gene>
<organism evidence="8 9">
    <name type="scientific">Auxenochlorella protothecoides</name>
    <name type="common">Green microalga</name>
    <name type="synonym">Chlorella protothecoides</name>
    <dbReference type="NCBI Taxonomy" id="3075"/>
    <lineage>
        <taxon>Eukaryota</taxon>
        <taxon>Viridiplantae</taxon>
        <taxon>Chlorophyta</taxon>
        <taxon>core chlorophytes</taxon>
        <taxon>Trebouxiophyceae</taxon>
        <taxon>Chlorellales</taxon>
        <taxon>Chlorellaceae</taxon>
        <taxon>Auxenochlorella</taxon>
    </lineage>
</organism>
<comment type="similarity">
    <text evidence="2">Belongs to the mitochondrion-specific ribosomal protein mS29 family.</text>
</comment>
<keyword evidence="5" id="KW-0496">Mitochondrion</keyword>
<feature type="non-terminal residue" evidence="8">
    <location>
        <position position="1"/>
    </location>
</feature>
<dbReference type="PANTHER" id="PTHR12810:SF0">
    <property type="entry name" value="SMALL RIBOSOMAL SUBUNIT PROTEIN MS29"/>
    <property type="match status" value="1"/>
</dbReference>
<evidence type="ECO:0000256" key="4">
    <source>
        <dbReference type="ARBA" id="ARBA00022980"/>
    </source>
</evidence>
<evidence type="ECO:0000313" key="9">
    <source>
        <dbReference type="Proteomes" id="UP000279271"/>
    </source>
</evidence>
<keyword evidence="4" id="KW-0689">Ribosomal protein</keyword>